<dbReference type="InterPro" id="IPR025668">
    <property type="entry name" value="Tnp_DDE_dom"/>
</dbReference>
<sequence length="496" mass="57768">MYKKRPHTQLTFDGFNQPLGLTMNPENRWVQKASLLPWEELEEEYASLFKSEKGNVAKPFRMAFGSLLIQKEYDYSDEELVLQIQENPYLQYFIGLPGYQDEKPFDSSSLVHFRKRLTAEKLAHINERLLAFHEEDDDDDDGNQSDTLSDGDSESQQKTQGEDETPSNKGTLMIDATCAPSYIKFPQDIVLLNDARLHAEKIVDDLCETYGSPKPRMYRRKARKDYLRIAKKKKKSKKIIRAAIRKQLGYVKRDIRYIEHLQEQGAVLTEEQAIRFYIIQRFFEQQDYMYQNKTHSVPNRIVSFSQPYLRPIVRGKAKTPTEFGAKVDISQAAGFLRIERLSFEAFNESVDLIPAVKRYKERTGHYPERVLVDQIYRTRENRAFCKKHTIRLSGPKLGRPKKDQTVDKQVESQDNRDRIQIEREFSLAKRCHGLGLIRTRLATTTLTSIALSIVSLNLSKIQRDFLCAIFREVFLAPIELFYQSEASSFEKLSFVQ</sequence>
<dbReference type="EMBL" id="BAAADA010000071">
    <property type="protein sequence ID" value="GAA0480808.1"/>
    <property type="molecule type" value="Genomic_DNA"/>
</dbReference>
<feature type="domain" description="Transposase InsH N-terminal" evidence="2">
    <location>
        <begin position="25"/>
        <end position="116"/>
    </location>
</feature>
<dbReference type="Proteomes" id="UP001410648">
    <property type="component" value="Unassembled WGS sequence"/>
</dbReference>
<dbReference type="RefSeq" id="WP_428830600.1">
    <property type="nucleotide sequence ID" value="NZ_BAAADA010000071.1"/>
</dbReference>
<evidence type="ECO:0000313" key="5">
    <source>
        <dbReference type="Proteomes" id="UP001410648"/>
    </source>
</evidence>
<accession>A0ABN1ANP7</accession>
<evidence type="ECO:0000259" key="2">
    <source>
        <dbReference type="Pfam" id="PF05598"/>
    </source>
</evidence>
<reference evidence="4 5" key="1">
    <citation type="journal article" date="2019" name="Int. J. Syst. Evol. Microbiol.">
        <title>The Global Catalogue of Microorganisms (GCM) 10K type strain sequencing project: providing services to taxonomists for standard genome sequencing and annotation.</title>
        <authorList>
            <consortium name="The Broad Institute Genomics Platform"/>
            <consortium name="The Broad Institute Genome Sequencing Center for Infectious Disease"/>
            <person name="Wu L."/>
            <person name="Ma J."/>
        </authorList>
    </citation>
    <scope>NUCLEOTIDE SEQUENCE [LARGE SCALE GENOMIC DNA]</scope>
    <source>
        <strain evidence="4 5">JCM 14232</strain>
    </source>
</reference>
<gene>
    <name evidence="4" type="ORF">GCM10008936_08280</name>
</gene>
<comment type="caution">
    <text evidence="4">The sequence shown here is derived from an EMBL/GenBank/DDBJ whole genome shotgun (WGS) entry which is preliminary data.</text>
</comment>
<feature type="compositionally biased region" description="Acidic residues" evidence="1">
    <location>
        <begin position="134"/>
        <end position="153"/>
    </location>
</feature>
<proteinExistence type="predicted"/>
<dbReference type="PANTHER" id="PTHR33803:SF3">
    <property type="entry name" value="BLL1974 PROTEIN"/>
    <property type="match status" value="1"/>
</dbReference>
<dbReference type="PANTHER" id="PTHR33803">
    <property type="entry name" value="IS1478 TRANSPOSASE"/>
    <property type="match status" value="1"/>
</dbReference>
<evidence type="ECO:0000256" key="1">
    <source>
        <dbReference type="SAM" id="MobiDB-lite"/>
    </source>
</evidence>
<evidence type="ECO:0000313" key="4">
    <source>
        <dbReference type="EMBL" id="GAA0480808.1"/>
    </source>
</evidence>
<feature type="region of interest" description="Disordered" evidence="1">
    <location>
        <begin position="133"/>
        <end position="171"/>
    </location>
</feature>
<dbReference type="Pfam" id="PF05598">
    <property type="entry name" value="DUF772"/>
    <property type="match status" value="1"/>
</dbReference>
<dbReference type="Pfam" id="PF13586">
    <property type="entry name" value="DDE_Tnp_1_2"/>
    <property type="match status" value="1"/>
</dbReference>
<evidence type="ECO:0000259" key="3">
    <source>
        <dbReference type="Pfam" id="PF13586"/>
    </source>
</evidence>
<dbReference type="InterPro" id="IPR047710">
    <property type="entry name" value="Transpos_IS5-like"/>
</dbReference>
<dbReference type="InterPro" id="IPR008490">
    <property type="entry name" value="Transposase_InsH_N"/>
</dbReference>
<keyword evidence="5" id="KW-1185">Reference proteome</keyword>
<organism evidence="4 5">
    <name type="scientific">Alkalibacterium indicireducens</name>
    <dbReference type="NCBI Taxonomy" id="398758"/>
    <lineage>
        <taxon>Bacteria</taxon>
        <taxon>Bacillati</taxon>
        <taxon>Bacillota</taxon>
        <taxon>Bacilli</taxon>
        <taxon>Lactobacillales</taxon>
        <taxon>Carnobacteriaceae</taxon>
        <taxon>Alkalibacterium</taxon>
    </lineage>
</organism>
<protein>
    <submittedName>
        <fullName evidence="4">IS5-like element ISLca3 family transposase</fullName>
    </submittedName>
</protein>
<name>A0ABN1ANP7_9LACT</name>
<dbReference type="NCBIfam" id="NF033578">
    <property type="entry name" value="transpos_IS5_1"/>
    <property type="match status" value="1"/>
</dbReference>
<feature type="domain" description="Transposase DDE" evidence="3">
    <location>
        <begin position="370"/>
        <end position="458"/>
    </location>
</feature>